<dbReference type="SUPFAM" id="SSF56112">
    <property type="entry name" value="Protein kinase-like (PK-like)"/>
    <property type="match status" value="1"/>
</dbReference>
<evidence type="ECO:0000313" key="2">
    <source>
        <dbReference type="Proteomes" id="UP000439903"/>
    </source>
</evidence>
<name>A0A8H3X4R3_GIGMA</name>
<accession>A0A8H3X4R3</accession>
<dbReference type="InterPro" id="IPR011009">
    <property type="entry name" value="Kinase-like_dom_sf"/>
</dbReference>
<dbReference type="EMBL" id="WTPW01001905">
    <property type="protein sequence ID" value="KAF0408154.1"/>
    <property type="molecule type" value="Genomic_DNA"/>
</dbReference>
<dbReference type="AlphaFoldDB" id="A0A8H3X4R3"/>
<evidence type="ECO:0000313" key="1">
    <source>
        <dbReference type="EMBL" id="KAF0408154.1"/>
    </source>
</evidence>
<comment type="caution">
    <text evidence="1">The sequence shown here is derived from an EMBL/GenBank/DDBJ whole genome shotgun (WGS) entry which is preliminary data.</text>
</comment>
<reference evidence="1 2" key="1">
    <citation type="journal article" date="2019" name="Environ. Microbiol.">
        <title>At the nexus of three kingdoms: the genome of the mycorrhizal fungus Gigaspora margarita provides insights into plant, endobacterial and fungal interactions.</title>
        <authorList>
            <person name="Venice F."/>
            <person name="Ghignone S."/>
            <person name="Salvioli di Fossalunga A."/>
            <person name="Amselem J."/>
            <person name="Novero M."/>
            <person name="Xianan X."/>
            <person name="Sedzielewska Toro K."/>
            <person name="Morin E."/>
            <person name="Lipzen A."/>
            <person name="Grigoriev I.V."/>
            <person name="Henrissat B."/>
            <person name="Martin F.M."/>
            <person name="Bonfante P."/>
        </authorList>
    </citation>
    <scope>NUCLEOTIDE SEQUENCE [LARGE SCALE GENOMIC DNA]</scope>
    <source>
        <strain evidence="1 2">BEG34</strain>
    </source>
</reference>
<sequence length="69" mass="8124">MNHRRFVIVKKHITLLEHDEFIDKEEINRGGYGVISKSKMKTSEGKEKVVAIKKNEKQKINKNERSFNP</sequence>
<protein>
    <submittedName>
        <fullName evidence="1">Uncharacterized protein</fullName>
    </submittedName>
</protein>
<organism evidence="1 2">
    <name type="scientific">Gigaspora margarita</name>
    <dbReference type="NCBI Taxonomy" id="4874"/>
    <lineage>
        <taxon>Eukaryota</taxon>
        <taxon>Fungi</taxon>
        <taxon>Fungi incertae sedis</taxon>
        <taxon>Mucoromycota</taxon>
        <taxon>Glomeromycotina</taxon>
        <taxon>Glomeromycetes</taxon>
        <taxon>Diversisporales</taxon>
        <taxon>Gigasporaceae</taxon>
        <taxon>Gigaspora</taxon>
    </lineage>
</organism>
<proteinExistence type="predicted"/>
<keyword evidence="2" id="KW-1185">Reference proteome</keyword>
<dbReference type="Proteomes" id="UP000439903">
    <property type="component" value="Unassembled WGS sequence"/>
</dbReference>
<gene>
    <name evidence="1" type="ORF">F8M41_008606</name>
</gene>